<dbReference type="InterPro" id="IPR036318">
    <property type="entry name" value="FAD-bd_PCMH-like_sf"/>
</dbReference>
<evidence type="ECO:0000256" key="3">
    <source>
        <dbReference type="ARBA" id="ARBA00022827"/>
    </source>
</evidence>
<keyword evidence="3" id="KW-0274">FAD</keyword>
<dbReference type="Pfam" id="PF01565">
    <property type="entry name" value="FAD_binding_4"/>
    <property type="match status" value="1"/>
</dbReference>
<comment type="cofactor">
    <cofactor evidence="1">
        <name>FAD</name>
        <dbReference type="ChEBI" id="CHEBI:57692"/>
    </cofactor>
</comment>
<dbReference type="InterPro" id="IPR006094">
    <property type="entry name" value="Oxid_FAD_bind_N"/>
</dbReference>
<dbReference type="SUPFAM" id="SSF55103">
    <property type="entry name" value="FAD-linked oxidases, C-terminal domain"/>
    <property type="match status" value="1"/>
</dbReference>
<sequence length="468" mass="51703">MSMFQRVTENDHKAIAAIIGDEERVLFAETIHEEYSHDELSSEHIYPDIVVRVQSSEEVSKVMAYASEHHIAVTPRGAGTGLVGASVAVEHGIMIDMTLMNHILELDEDNLTLTVEPGVLLMEIAAYVEERGFLYPPDPGEKSATIGGNISTNAGGMRAVKYGVTRDYVRGLEVVLADGTILHLGGKVVKNSSGYDLKDMIVGSEGTLAIVTKAILKLMPLPRKRVSLLIPFPTLAQAIGTVPRIIRSKAIPTAIEFMERDVILDSEQYLGRKFPDNQADAYLLLQFDGNTMEEIASYYDETAQICLEQGAIDILIADTEERNEPVWKSRGAFLEAIKSSTSAMDEVDVVVPRNRVHEFVEFAHALPKEIGARIKLFGHAGDGNLHVYVLRDKLSDEEWQKVLDLAMEKMYAKARALDGQVSGEHGIGLAKRSYLKQSLPPEQIALMQRVKKAFDPQGILNPHKVCED</sequence>
<dbReference type="InterPro" id="IPR051914">
    <property type="entry name" value="FAD-linked_OxidoTrans_Type4"/>
</dbReference>
<dbReference type="SUPFAM" id="SSF56176">
    <property type="entry name" value="FAD-binding/transporter-associated domain-like"/>
    <property type="match status" value="1"/>
</dbReference>
<dbReference type="PANTHER" id="PTHR42934">
    <property type="entry name" value="GLYCOLATE OXIDASE SUBUNIT GLCD"/>
    <property type="match status" value="1"/>
</dbReference>
<dbReference type="FunFam" id="1.10.45.10:FF:000001">
    <property type="entry name" value="D-lactate dehydrogenase mitochondrial"/>
    <property type="match status" value="1"/>
</dbReference>
<proteinExistence type="predicted"/>
<dbReference type="PROSITE" id="PS51387">
    <property type="entry name" value="FAD_PCMH"/>
    <property type="match status" value="1"/>
</dbReference>
<evidence type="ECO:0000256" key="1">
    <source>
        <dbReference type="ARBA" id="ARBA00001974"/>
    </source>
</evidence>
<dbReference type="Proteomes" id="UP000543804">
    <property type="component" value="Unassembled WGS sequence"/>
</dbReference>
<gene>
    <name evidence="6" type="ORF">HF878_00710</name>
</gene>
<evidence type="ECO:0000256" key="4">
    <source>
        <dbReference type="ARBA" id="ARBA00023002"/>
    </source>
</evidence>
<dbReference type="AlphaFoldDB" id="A0A848B9I9"/>
<keyword evidence="4" id="KW-0560">Oxidoreductase</keyword>
<dbReference type="InterPro" id="IPR016169">
    <property type="entry name" value="FAD-bd_PCMH_sub2"/>
</dbReference>
<evidence type="ECO:0000313" key="6">
    <source>
        <dbReference type="EMBL" id="NMD98007.1"/>
    </source>
</evidence>
<protein>
    <submittedName>
        <fullName evidence="6">FAD-binding oxidoreductase</fullName>
    </submittedName>
</protein>
<name>A0A848B9I9_9FIRM</name>
<dbReference type="InterPro" id="IPR016166">
    <property type="entry name" value="FAD-bd_PCMH"/>
</dbReference>
<evidence type="ECO:0000256" key="2">
    <source>
        <dbReference type="ARBA" id="ARBA00022630"/>
    </source>
</evidence>
<feature type="domain" description="FAD-binding PCMH-type" evidence="5">
    <location>
        <begin position="43"/>
        <end position="221"/>
    </location>
</feature>
<dbReference type="InterPro" id="IPR016164">
    <property type="entry name" value="FAD-linked_Oxase-like_C"/>
</dbReference>
<comment type="caution">
    <text evidence="6">The sequence shown here is derived from an EMBL/GenBank/DDBJ whole genome shotgun (WGS) entry which is preliminary data.</text>
</comment>
<keyword evidence="2" id="KW-0285">Flavoprotein</keyword>
<evidence type="ECO:0000259" key="5">
    <source>
        <dbReference type="PROSITE" id="PS51387"/>
    </source>
</evidence>
<dbReference type="GO" id="GO:0016491">
    <property type="term" value="F:oxidoreductase activity"/>
    <property type="evidence" value="ECO:0007669"/>
    <property type="project" value="UniProtKB-KW"/>
</dbReference>
<accession>A0A848B9I9</accession>
<organism evidence="6 7">
    <name type="scientific">Selenomonas bovis</name>
    <dbReference type="NCBI Taxonomy" id="416586"/>
    <lineage>
        <taxon>Bacteria</taxon>
        <taxon>Bacillati</taxon>
        <taxon>Bacillota</taxon>
        <taxon>Negativicutes</taxon>
        <taxon>Selenomonadales</taxon>
        <taxon>Selenomonadaceae</taxon>
        <taxon>Selenomonas</taxon>
    </lineage>
</organism>
<dbReference type="InterPro" id="IPR016171">
    <property type="entry name" value="Vanillyl_alc_oxidase_C-sub2"/>
</dbReference>
<dbReference type="EMBL" id="JABAFA010000001">
    <property type="protein sequence ID" value="NMD98007.1"/>
    <property type="molecule type" value="Genomic_DNA"/>
</dbReference>
<dbReference type="Gene3D" id="3.30.70.2190">
    <property type="match status" value="1"/>
</dbReference>
<reference evidence="6 7" key="1">
    <citation type="submission" date="2020-04" db="EMBL/GenBank/DDBJ databases">
        <authorList>
            <person name="Hitch T.C.A."/>
            <person name="Wylensek D."/>
            <person name="Clavel T."/>
        </authorList>
    </citation>
    <scope>NUCLEOTIDE SEQUENCE [LARGE SCALE GENOMIC DNA]</scope>
    <source>
        <strain evidence="6 7">PG-130-P53-12</strain>
    </source>
</reference>
<dbReference type="InterPro" id="IPR004113">
    <property type="entry name" value="FAD-bd_oxidored_4_C"/>
</dbReference>
<dbReference type="PANTHER" id="PTHR42934:SF2">
    <property type="entry name" value="GLYCOLATE OXIDASE SUBUNIT GLCD"/>
    <property type="match status" value="1"/>
</dbReference>
<dbReference type="Gene3D" id="1.10.45.10">
    <property type="entry name" value="Vanillyl-alcohol Oxidase, Chain A, domain 4"/>
    <property type="match status" value="1"/>
</dbReference>
<evidence type="ECO:0000313" key="7">
    <source>
        <dbReference type="Proteomes" id="UP000543804"/>
    </source>
</evidence>
<keyword evidence="7" id="KW-1185">Reference proteome</keyword>
<dbReference type="GO" id="GO:0071949">
    <property type="term" value="F:FAD binding"/>
    <property type="evidence" value="ECO:0007669"/>
    <property type="project" value="InterPro"/>
</dbReference>
<dbReference type="Pfam" id="PF02913">
    <property type="entry name" value="FAD-oxidase_C"/>
    <property type="match status" value="1"/>
</dbReference>
<dbReference type="Gene3D" id="3.30.465.10">
    <property type="match status" value="1"/>
</dbReference>
<dbReference type="Gene3D" id="3.30.70.2740">
    <property type="match status" value="1"/>
</dbReference>